<keyword evidence="2" id="KW-1185">Reference proteome</keyword>
<gene>
    <name evidence="1" type="ORF">GCM10017083_00210</name>
</gene>
<reference evidence="1" key="2">
    <citation type="submission" date="2020-09" db="EMBL/GenBank/DDBJ databases">
        <authorList>
            <person name="Sun Q."/>
            <person name="Kim S."/>
        </authorList>
    </citation>
    <scope>NUCLEOTIDE SEQUENCE</scope>
    <source>
        <strain evidence="1">KCTC 42651</strain>
    </source>
</reference>
<reference evidence="1" key="1">
    <citation type="journal article" date="2014" name="Int. J. Syst. Evol. Microbiol.">
        <title>Complete genome sequence of Corynebacterium casei LMG S-19264T (=DSM 44701T), isolated from a smear-ripened cheese.</title>
        <authorList>
            <consortium name="US DOE Joint Genome Institute (JGI-PGF)"/>
            <person name="Walter F."/>
            <person name="Albersmeier A."/>
            <person name="Kalinowski J."/>
            <person name="Ruckert C."/>
        </authorList>
    </citation>
    <scope>NUCLEOTIDE SEQUENCE</scope>
    <source>
        <strain evidence="1">KCTC 42651</strain>
    </source>
</reference>
<protein>
    <submittedName>
        <fullName evidence="1">Uncharacterized protein</fullName>
    </submittedName>
</protein>
<comment type="caution">
    <text evidence="1">The sequence shown here is derived from an EMBL/GenBank/DDBJ whole genome shotgun (WGS) entry which is preliminary data.</text>
</comment>
<name>A0A918XM10_9PROT</name>
<evidence type="ECO:0000313" key="2">
    <source>
        <dbReference type="Proteomes" id="UP000630353"/>
    </source>
</evidence>
<organism evidence="1 2">
    <name type="scientific">Thalassobaculum fulvum</name>
    <dbReference type="NCBI Taxonomy" id="1633335"/>
    <lineage>
        <taxon>Bacteria</taxon>
        <taxon>Pseudomonadati</taxon>
        <taxon>Pseudomonadota</taxon>
        <taxon>Alphaproteobacteria</taxon>
        <taxon>Rhodospirillales</taxon>
        <taxon>Thalassobaculaceae</taxon>
        <taxon>Thalassobaculum</taxon>
    </lineage>
</organism>
<dbReference type="AlphaFoldDB" id="A0A918XM10"/>
<dbReference type="Proteomes" id="UP000630353">
    <property type="component" value="Unassembled WGS sequence"/>
</dbReference>
<dbReference type="RefSeq" id="WP_189986878.1">
    <property type="nucleotide sequence ID" value="NZ_BMZS01000001.1"/>
</dbReference>
<proteinExistence type="predicted"/>
<sequence length="397" mass="44914">MSDVDHSLRETLNSGASRILNAAEITRRLEEEARATGAPPPERLLFRHRALNRVVFVKRPKEYAPPPSSPLTTSAEILENGQLRTITLDSRVRVEKGDIATVVYVPYDADSIGDGGASFELGGRSRFQALLDATGFDARADSDAVRRDLRLLDLIEDLPSLDPFLLKDRVALEDMAVPEAYFSISETEFQDIKRYILNKFRPITERVVDPSAPNAAQTSEQFIMKLWEARDLDYLKPITDAFRVDPRQAGEIYYSWKGVTYYEFQYKRSQRTLLGFADWLHGKATPTDYVKPDLRQALAESARDVAGALARHLQNSSEILRLYNQGYEELFVRGGDARPFIDFLRDSSTLFWDIAASISALNHGVSVWEQRTRNAEGRRMTAETLKPLLDILGRVIV</sequence>
<evidence type="ECO:0000313" key="1">
    <source>
        <dbReference type="EMBL" id="GHD38912.1"/>
    </source>
</evidence>
<dbReference type="EMBL" id="BMZS01000001">
    <property type="protein sequence ID" value="GHD38912.1"/>
    <property type="molecule type" value="Genomic_DNA"/>
</dbReference>
<accession>A0A918XM10</accession>